<dbReference type="OrthoDB" id="9787923at2"/>
<dbReference type="EMBL" id="WJBU01000004">
    <property type="protein sequence ID" value="MRD46640.1"/>
    <property type="molecule type" value="Genomic_DNA"/>
</dbReference>
<dbReference type="InterPro" id="IPR003675">
    <property type="entry name" value="Rce1/LyrA-like_dom"/>
</dbReference>
<evidence type="ECO:0000256" key="6">
    <source>
        <dbReference type="ARBA" id="ARBA00022989"/>
    </source>
</evidence>
<comment type="caution">
    <text evidence="10">The sequence shown here is derived from an EMBL/GenBank/DDBJ whole genome shotgun (WGS) entry which is preliminary data.</text>
</comment>
<dbReference type="AlphaFoldDB" id="A0A844AQR8"/>
<evidence type="ECO:0000256" key="8">
    <source>
        <dbReference type="SAM" id="Phobius"/>
    </source>
</evidence>
<dbReference type="InterPro" id="IPR019127">
    <property type="entry name" value="Exosortase"/>
</dbReference>
<dbReference type="InterPro" id="IPR026392">
    <property type="entry name" value="Exo/Archaeosortase_dom"/>
</dbReference>
<dbReference type="Pfam" id="PF09721">
    <property type="entry name" value="Exosortase_EpsH"/>
    <property type="match status" value="1"/>
</dbReference>
<organism evidence="10 11">
    <name type="scientific">Caenimonas koreensis DSM 17982</name>
    <dbReference type="NCBI Taxonomy" id="1121255"/>
    <lineage>
        <taxon>Bacteria</taxon>
        <taxon>Pseudomonadati</taxon>
        <taxon>Pseudomonadota</taxon>
        <taxon>Betaproteobacteria</taxon>
        <taxon>Burkholderiales</taxon>
        <taxon>Comamonadaceae</taxon>
        <taxon>Caenimonas</taxon>
    </lineage>
</organism>
<proteinExistence type="predicted"/>
<feature type="transmembrane region" description="Helical" evidence="8">
    <location>
        <begin position="30"/>
        <end position="47"/>
    </location>
</feature>
<feature type="transmembrane region" description="Helical" evidence="8">
    <location>
        <begin position="277"/>
        <end position="304"/>
    </location>
</feature>
<feature type="transmembrane region" description="Helical" evidence="8">
    <location>
        <begin position="433"/>
        <end position="452"/>
    </location>
</feature>
<dbReference type="GO" id="GO:0004175">
    <property type="term" value="F:endopeptidase activity"/>
    <property type="evidence" value="ECO:0007669"/>
    <property type="project" value="UniProtKB-ARBA"/>
</dbReference>
<evidence type="ECO:0000256" key="7">
    <source>
        <dbReference type="ARBA" id="ARBA00023136"/>
    </source>
</evidence>
<keyword evidence="6 8" id="KW-1133">Transmembrane helix</keyword>
<feature type="transmembrane region" description="Helical" evidence="8">
    <location>
        <begin position="408"/>
        <end position="427"/>
    </location>
</feature>
<feature type="transmembrane region" description="Helical" evidence="8">
    <location>
        <begin position="106"/>
        <end position="128"/>
    </location>
</feature>
<feature type="transmembrane region" description="Helical" evidence="8">
    <location>
        <begin position="316"/>
        <end position="334"/>
    </location>
</feature>
<dbReference type="NCBIfam" id="TIGR04178">
    <property type="entry name" value="exo_archaeo"/>
    <property type="match status" value="1"/>
</dbReference>
<feature type="transmembrane region" description="Helical" evidence="8">
    <location>
        <begin position="247"/>
        <end position="265"/>
    </location>
</feature>
<dbReference type="GO" id="GO:0005886">
    <property type="term" value="C:plasma membrane"/>
    <property type="evidence" value="ECO:0007669"/>
    <property type="project" value="UniProtKB-SubCell"/>
</dbReference>
<reference evidence="10 11" key="1">
    <citation type="submission" date="2019-11" db="EMBL/GenBank/DDBJ databases">
        <title>Caenimonas koreensis gen. nov., sp. nov., isolated from activated sludge.</title>
        <authorList>
            <person name="Seung H.R."/>
        </authorList>
    </citation>
    <scope>NUCLEOTIDE SEQUENCE [LARGE SCALE GENOMIC DNA]</scope>
    <source>
        <strain evidence="10 11">EMB320</strain>
    </source>
</reference>
<keyword evidence="4 8" id="KW-0812">Transmembrane</keyword>
<feature type="transmembrane region" description="Helical" evidence="8">
    <location>
        <begin position="532"/>
        <end position="549"/>
    </location>
</feature>
<dbReference type="GO" id="GO:0080120">
    <property type="term" value="P:CAAX-box protein maturation"/>
    <property type="evidence" value="ECO:0007669"/>
    <property type="project" value="UniProtKB-ARBA"/>
</dbReference>
<dbReference type="RefSeq" id="WP_153583982.1">
    <property type="nucleotide sequence ID" value="NZ_WJBU01000004.1"/>
</dbReference>
<keyword evidence="7 8" id="KW-0472">Membrane</keyword>
<accession>A0A844AQR8</accession>
<keyword evidence="11" id="KW-1185">Reference proteome</keyword>
<keyword evidence="5 10" id="KW-0378">Hydrolase</keyword>
<comment type="subcellular location">
    <subcellularLocation>
        <location evidence="1">Cell membrane</location>
        <topology evidence="1">Multi-pass membrane protein</topology>
    </subcellularLocation>
</comment>
<feature type="transmembrane region" description="Helical" evidence="8">
    <location>
        <begin position="140"/>
        <end position="162"/>
    </location>
</feature>
<feature type="transmembrane region" description="Helical" evidence="8">
    <location>
        <begin position="174"/>
        <end position="194"/>
    </location>
</feature>
<evidence type="ECO:0000313" key="11">
    <source>
        <dbReference type="Proteomes" id="UP000487350"/>
    </source>
</evidence>
<name>A0A844AQR8_9BURK</name>
<dbReference type="NCBIfam" id="TIGR03008">
    <property type="entry name" value="pepcterm_CAAX"/>
    <property type="match status" value="1"/>
</dbReference>
<dbReference type="Pfam" id="PF02517">
    <property type="entry name" value="Rce1-like"/>
    <property type="match status" value="1"/>
</dbReference>
<protein>
    <submittedName>
        <fullName evidence="10">Exosortase E/protease, VPEID-CTERM system</fullName>
        <ecNumber evidence="10">3.4.22.-</ecNumber>
    </submittedName>
</protein>
<evidence type="ECO:0000256" key="5">
    <source>
        <dbReference type="ARBA" id="ARBA00022801"/>
    </source>
</evidence>
<dbReference type="GO" id="GO:0006508">
    <property type="term" value="P:proteolysis"/>
    <property type="evidence" value="ECO:0007669"/>
    <property type="project" value="UniProtKB-KW"/>
</dbReference>
<evidence type="ECO:0000256" key="3">
    <source>
        <dbReference type="ARBA" id="ARBA00022670"/>
    </source>
</evidence>
<evidence type="ECO:0000259" key="9">
    <source>
        <dbReference type="Pfam" id="PF02517"/>
    </source>
</evidence>
<gene>
    <name evidence="10" type="primary">xrtE</name>
    <name evidence="10" type="ORF">GHT07_05085</name>
</gene>
<dbReference type="InterPro" id="IPR014346">
    <property type="entry name" value="Prenyl_protease-related"/>
</dbReference>
<keyword evidence="3 10" id="KW-0645">Protease</keyword>
<dbReference type="EC" id="3.4.22.-" evidence="10"/>
<dbReference type="InterPro" id="IPR026420">
    <property type="entry name" value="Exo_VPEID"/>
</dbReference>
<dbReference type="NCBIfam" id="TIGR04162">
    <property type="entry name" value="exo_VPEID"/>
    <property type="match status" value="1"/>
</dbReference>
<evidence type="ECO:0000256" key="2">
    <source>
        <dbReference type="ARBA" id="ARBA00022475"/>
    </source>
</evidence>
<evidence type="ECO:0000256" key="1">
    <source>
        <dbReference type="ARBA" id="ARBA00004651"/>
    </source>
</evidence>
<feature type="transmembrane region" description="Helical" evidence="8">
    <location>
        <begin position="67"/>
        <end position="94"/>
    </location>
</feature>
<evidence type="ECO:0000256" key="4">
    <source>
        <dbReference type="ARBA" id="ARBA00022692"/>
    </source>
</evidence>
<dbReference type="Proteomes" id="UP000487350">
    <property type="component" value="Unassembled WGS sequence"/>
</dbReference>
<sequence>MRPAATGIAGNASAAQEPRWDASSIDLRRLWVALFALLIVGCELAAFDYAFGERLMFLRTIGTHWRYWGFIGVLPKNLALLGIGAAVVLAPSLLRLAAQRTQIPTLALVAGTHLAAGALIASVAALLLAPPKDAAAWPPLLPWIVMPALLMWAASAALLVAPRQVWAQALRSKRWELGFVLFAAVGYKLASHFLPDIERVIADLLFAPTTGVARTIDHWWGFDTSMDAATRTLSIGSFAVEMAPSCLGYAGIGLVFVFISAYLYAGRKHLRYPQVLVMVPAAMGLIWLLNGVRIAVLMAIGAMGQPEVAVQGFHSAAGWVLLMGVTVGCIAFVDRSALFSTRAKATSRPLSDEDIQLVPQLVLLAMGLFTLLFTATFDWLYPVRAAAAAAALAWYARRLPLARLDLNHWPPLIGIVVFILWIVMIPAEPAKSQAFAAALFAAPAWLVGLWLIARVVGSVVIVPLAEELAFRGFLLSRLLLAFGDAPEWLRYTSAIAISSCAFGLLHGAWIAAALAGVAYAGALYVRGRITDAVVAHATTNLLIAVYVMVGEQWSYW</sequence>
<keyword evidence="2" id="KW-1003">Cell membrane</keyword>
<feature type="transmembrane region" description="Helical" evidence="8">
    <location>
        <begin position="355"/>
        <end position="373"/>
    </location>
</feature>
<feature type="domain" description="CAAX prenyl protease 2/Lysostaphin resistance protein A-like" evidence="9">
    <location>
        <begin position="450"/>
        <end position="542"/>
    </location>
</feature>
<feature type="transmembrane region" description="Helical" evidence="8">
    <location>
        <begin position="494"/>
        <end position="520"/>
    </location>
</feature>
<evidence type="ECO:0000313" key="10">
    <source>
        <dbReference type="EMBL" id="MRD46640.1"/>
    </source>
</evidence>